<evidence type="ECO:0000313" key="1">
    <source>
        <dbReference type="EMBL" id="MEQ0565670.1"/>
    </source>
</evidence>
<dbReference type="EMBL" id="JBDZYD010000022">
    <property type="protein sequence ID" value="MEQ0565670.1"/>
    <property type="molecule type" value="Genomic_DNA"/>
</dbReference>
<sequence>MTRGADEVQWLPVTDERCGDDRFAGPGVRALHHAVDLATVPETVVLTAPLAHWQDLARRRPAPFAEYASLVEEPVSLRAWQIRPRAADVPVGPVFVNLVPGTVAEGMLELLALAEDGPPEFPRLAFALQRFTAPEATVLTQAAPDGERVRAQAFLGLAEQLSEPLYPDLIVLTGRRLAVHEYRVADKPTATMTADGGSHTEKIAELRRRAPVLRVKALQEIGALAVAVARRLGMPVTAEFSVVEGKPVLLSCRPREVPS</sequence>
<dbReference type="Gene3D" id="3.30.470.20">
    <property type="entry name" value="ATP-grasp fold, B domain"/>
    <property type="match status" value="1"/>
</dbReference>
<dbReference type="Proteomes" id="UP001440984">
    <property type="component" value="Unassembled WGS sequence"/>
</dbReference>
<evidence type="ECO:0008006" key="3">
    <source>
        <dbReference type="Google" id="ProtNLM"/>
    </source>
</evidence>
<accession>A0ABV0LTR5</accession>
<protein>
    <recommendedName>
        <fullName evidence="3">Pyruvate phosphate dikinase AMP/ATP-binding domain-containing protein</fullName>
    </recommendedName>
</protein>
<dbReference type="RefSeq" id="WP_348956768.1">
    <property type="nucleotide sequence ID" value="NZ_JBDZYD010000022.1"/>
</dbReference>
<gene>
    <name evidence="1" type="ORF">ABJI51_41885</name>
</gene>
<comment type="caution">
    <text evidence="1">The sequence shown here is derived from an EMBL/GenBank/DDBJ whole genome shotgun (WGS) entry which is preliminary data.</text>
</comment>
<proteinExistence type="predicted"/>
<organism evidence="1 2">
    <name type="scientific">Amycolatopsis melonis</name>
    <dbReference type="NCBI Taxonomy" id="3156488"/>
    <lineage>
        <taxon>Bacteria</taxon>
        <taxon>Bacillati</taxon>
        <taxon>Actinomycetota</taxon>
        <taxon>Actinomycetes</taxon>
        <taxon>Pseudonocardiales</taxon>
        <taxon>Pseudonocardiaceae</taxon>
        <taxon>Amycolatopsis</taxon>
    </lineage>
</organism>
<reference evidence="1 2" key="1">
    <citation type="submission" date="2024-05" db="EMBL/GenBank/DDBJ databases">
        <authorList>
            <person name="Zhao H."/>
            <person name="Xu Y."/>
            <person name="Lin S."/>
            <person name="Spain J.C."/>
            <person name="Zhou N.-Y."/>
        </authorList>
    </citation>
    <scope>NUCLEOTIDE SEQUENCE [LARGE SCALE GENOMIC DNA]</scope>
    <source>
        <strain evidence="1 2">NEAU-NG30</strain>
    </source>
</reference>
<name>A0ABV0LTR5_9PSEU</name>
<evidence type="ECO:0000313" key="2">
    <source>
        <dbReference type="Proteomes" id="UP001440984"/>
    </source>
</evidence>
<keyword evidence="2" id="KW-1185">Reference proteome</keyword>